<dbReference type="STRING" id="1586287.BBK82_12825"/>
<dbReference type="InterPro" id="IPR001433">
    <property type="entry name" value="OxRdtase_FAD/NAD-bd"/>
</dbReference>
<evidence type="ECO:0000259" key="12">
    <source>
        <dbReference type="PROSITE" id="PS51384"/>
    </source>
</evidence>
<evidence type="ECO:0000256" key="5">
    <source>
        <dbReference type="ARBA" id="ARBA00022723"/>
    </source>
</evidence>
<dbReference type="GO" id="GO:0071500">
    <property type="term" value="P:cellular response to nitrosative stress"/>
    <property type="evidence" value="ECO:0007669"/>
    <property type="project" value="TreeGrafter"/>
</dbReference>
<dbReference type="GO" id="GO:0071949">
    <property type="term" value="F:FAD binding"/>
    <property type="evidence" value="ECO:0007669"/>
    <property type="project" value="TreeGrafter"/>
</dbReference>
<evidence type="ECO:0000256" key="6">
    <source>
        <dbReference type="ARBA" id="ARBA00023004"/>
    </source>
</evidence>
<dbReference type="EC" id="1.14.12.17" evidence="2"/>
<evidence type="ECO:0000256" key="10">
    <source>
        <dbReference type="RuleBase" id="RU000356"/>
    </source>
</evidence>
<dbReference type="CDD" id="cd06184">
    <property type="entry name" value="flavohem_like_fad_nad_binding"/>
    <property type="match status" value="1"/>
</dbReference>
<dbReference type="PANTHER" id="PTHR43396">
    <property type="entry name" value="FLAVOHEMOPROTEIN"/>
    <property type="match status" value="1"/>
</dbReference>
<dbReference type="GO" id="GO:0005344">
    <property type="term" value="F:oxygen carrier activity"/>
    <property type="evidence" value="ECO:0007669"/>
    <property type="project" value="UniProtKB-KW"/>
</dbReference>
<feature type="domain" description="FAD-binding FR-type" evidence="12">
    <location>
        <begin position="141"/>
        <end position="241"/>
    </location>
</feature>
<dbReference type="GO" id="GO:0019825">
    <property type="term" value="F:oxygen binding"/>
    <property type="evidence" value="ECO:0007669"/>
    <property type="project" value="InterPro"/>
</dbReference>
<dbReference type="PRINTS" id="PR00410">
    <property type="entry name" value="PHEHYDRXLASE"/>
</dbReference>
<dbReference type="InterPro" id="IPR039261">
    <property type="entry name" value="FNR_nucleotide-bd"/>
</dbReference>
<keyword evidence="14" id="KW-1185">Reference proteome</keyword>
<dbReference type="Pfam" id="PF00042">
    <property type="entry name" value="Globin"/>
    <property type="match status" value="1"/>
</dbReference>
<keyword evidence="5" id="KW-0479">Metal-binding</keyword>
<organism evidence="13 14">
    <name type="scientific">Lentzea guizhouensis</name>
    <dbReference type="NCBI Taxonomy" id="1586287"/>
    <lineage>
        <taxon>Bacteria</taxon>
        <taxon>Bacillati</taxon>
        <taxon>Actinomycetota</taxon>
        <taxon>Actinomycetes</taxon>
        <taxon>Pseudonocardiales</taxon>
        <taxon>Pseudonocardiaceae</taxon>
        <taxon>Lentzea</taxon>
    </lineage>
</organism>
<dbReference type="InterPro" id="IPR017927">
    <property type="entry name" value="FAD-bd_FR_type"/>
</dbReference>
<evidence type="ECO:0000313" key="13">
    <source>
        <dbReference type="EMBL" id="ANZ42694.1"/>
    </source>
</evidence>
<dbReference type="RefSeq" id="WP_065921019.1">
    <property type="nucleotide sequence ID" value="NZ_CP016793.1"/>
</dbReference>
<feature type="domain" description="Globin" evidence="11">
    <location>
        <begin position="1"/>
        <end position="137"/>
    </location>
</feature>
<dbReference type="OrthoDB" id="9801223at2"/>
<dbReference type="EMBL" id="CP016793">
    <property type="protein sequence ID" value="ANZ42694.1"/>
    <property type="molecule type" value="Genomic_DNA"/>
</dbReference>
<dbReference type="GO" id="GO:0008941">
    <property type="term" value="F:nitric oxide dioxygenase NAD(P)H activity"/>
    <property type="evidence" value="ECO:0007669"/>
    <property type="project" value="UniProtKB-EC"/>
</dbReference>
<evidence type="ECO:0000256" key="8">
    <source>
        <dbReference type="ARBA" id="ARBA00048649"/>
    </source>
</evidence>
<dbReference type="InterPro" id="IPR000971">
    <property type="entry name" value="Globin"/>
</dbReference>
<dbReference type="InterPro" id="IPR009050">
    <property type="entry name" value="Globin-like_sf"/>
</dbReference>
<dbReference type="Proteomes" id="UP000093053">
    <property type="component" value="Chromosome"/>
</dbReference>
<dbReference type="Gene3D" id="1.10.490.10">
    <property type="entry name" value="Globins"/>
    <property type="match status" value="1"/>
</dbReference>
<dbReference type="AlphaFoldDB" id="A0A1B2HYA7"/>
<keyword evidence="6" id="KW-0408">Iron</keyword>
<evidence type="ECO:0000256" key="3">
    <source>
        <dbReference type="ARBA" id="ARBA00022617"/>
    </source>
</evidence>
<keyword evidence="4 10" id="KW-0561">Oxygen transport</keyword>
<dbReference type="KEGG" id="led:BBK82_12825"/>
<keyword evidence="3 10" id="KW-0349">Heme</keyword>
<name>A0A1B2HYA7_9PSEU</name>
<evidence type="ECO:0000256" key="2">
    <source>
        <dbReference type="ARBA" id="ARBA00012229"/>
    </source>
</evidence>
<evidence type="ECO:0000256" key="9">
    <source>
        <dbReference type="ARBA" id="ARBA00049433"/>
    </source>
</evidence>
<evidence type="ECO:0000313" key="14">
    <source>
        <dbReference type="Proteomes" id="UP000093053"/>
    </source>
</evidence>
<protein>
    <recommendedName>
        <fullName evidence="2">nitric oxide dioxygenase</fullName>
        <ecNumber evidence="2">1.14.12.17</ecNumber>
    </recommendedName>
</protein>
<evidence type="ECO:0000256" key="4">
    <source>
        <dbReference type="ARBA" id="ARBA00022621"/>
    </source>
</evidence>
<comment type="catalytic activity">
    <reaction evidence="9">
        <text>2 nitric oxide + NADPH + 2 O2 = 2 nitrate + NADP(+) + H(+)</text>
        <dbReference type="Rhea" id="RHEA:19465"/>
        <dbReference type="ChEBI" id="CHEBI:15378"/>
        <dbReference type="ChEBI" id="CHEBI:15379"/>
        <dbReference type="ChEBI" id="CHEBI:16480"/>
        <dbReference type="ChEBI" id="CHEBI:17632"/>
        <dbReference type="ChEBI" id="CHEBI:57783"/>
        <dbReference type="ChEBI" id="CHEBI:58349"/>
        <dbReference type="EC" id="1.14.12.17"/>
    </reaction>
</comment>
<gene>
    <name evidence="13" type="ORF">BBK82_12825</name>
</gene>
<dbReference type="GO" id="GO:0046872">
    <property type="term" value="F:metal ion binding"/>
    <property type="evidence" value="ECO:0007669"/>
    <property type="project" value="UniProtKB-KW"/>
</dbReference>
<dbReference type="SUPFAM" id="SSF46458">
    <property type="entry name" value="Globin-like"/>
    <property type="match status" value="1"/>
</dbReference>
<dbReference type="SUPFAM" id="SSF63380">
    <property type="entry name" value="Riboflavin synthase domain-like"/>
    <property type="match status" value="1"/>
</dbReference>
<comment type="catalytic activity">
    <reaction evidence="8">
        <text>2 nitric oxide + NADH + 2 O2 = 2 nitrate + NAD(+) + H(+)</text>
        <dbReference type="Rhea" id="RHEA:19469"/>
        <dbReference type="ChEBI" id="CHEBI:15378"/>
        <dbReference type="ChEBI" id="CHEBI:15379"/>
        <dbReference type="ChEBI" id="CHEBI:16480"/>
        <dbReference type="ChEBI" id="CHEBI:17632"/>
        <dbReference type="ChEBI" id="CHEBI:57540"/>
        <dbReference type="ChEBI" id="CHEBI:57945"/>
        <dbReference type="EC" id="1.14.12.17"/>
    </reaction>
</comment>
<dbReference type="SUPFAM" id="SSF52343">
    <property type="entry name" value="Ferredoxin reductase-like, C-terminal NADP-linked domain"/>
    <property type="match status" value="1"/>
</dbReference>
<comment type="similarity">
    <text evidence="10">Belongs to the globin family.</text>
</comment>
<evidence type="ECO:0000256" key="7">
    <source>
        <dbReference type="ARBA" id="ARBA00023027"/>
    </source>
</evidence>
<comment type="similarity">
    <text evidence="1">In the C-terminal section; belongs to the flavoprotein pyridine nucleotide cytochrome reductase family.</text>
</comment>
<dbReference type="GO" id="GO:0020037">
    <property type="term" value="F:heme binding"/>
    <property type="evidence" value="ECO:0007669"/>
    <property type="project" value="InterPro"/>
</dbReference>
<proteinExistence type="inferred from homology"/>
<keyword evidence="7" id="KW-0520">NAD</keyword>
<dbReference type="GO" id="GO:0046210">
    <property type="term" value="P:nitric oxide catabolic process"/>
    <property type="evidence" value="ECO:0007669"/>
    <property type="project" value="TreeGrafter"/>
</dbReference>
<dbReference type="Gene3D" id="2.40.30.10">
    <property type="entry name" value="Translation factors"/>
    <property type="match status" value="1"/>
</dbReference>
<reference evidence="13 14" key="1">
    <citation type="submission" date="2016-07" db="EMBL/GenBank/DDBJ databases">
        <title>Complete genome sequence of the Lentzea guizhouensis DHS C013.</title>
        <authorList>
            <person name="Cao C."/>
        </authorList>
    </citation>
    <scope>NUCLEOTIDE SEQUENCE [LARGE SCALE GENOMIC DNA]</scope>
    <source>
        <strain evidence="13 14">DHS C013</strain>
    </source>
</reference>
<dbReference type="InterPro" id="IPR017938">
    <property type="entry name" value="Riboflavin_synthase-like_b-brl"/>
</dbReference>
<dbReference type="PROSITE" id="PS01033">
    <property type="entry name" value="GLOBIN"/>
    <property type="match status" value="1"/>
</dbReference>
<accession>A0A1B2HYA7</accession>
<evidence type="ECO:0000256" key="1">
    <source>
        <dbReference type="ARBA" id="ARBA00006401"/>
    </source>
</evidence>
<keyword evidence="10" id="KW-0813">Transport</keyword>
<dbReference type="PANTHER" id="PTHR43396:SF3">
    <property type="entry name" value="FLAVOHEMOPROTEIN"/>
    <property type="match status" value="1"/>
</dbReference>
<dbReference type="Pfam" id="PF00175">
    <property type="entry name" value="NAD_binding_1"/>
    <property type="match status" value="1"/>
</dbReference>
<evidence type="ECO:0000259" key="11">
    <source>
        <dbReference type="PROSITE" id="PS01033"/>
    </source>
</evidence>
<dbReference type="Gene3D" id="3.40.50.80">
    <property type="entry name" value="Nucleotide-binding domain of ferredoxin-NADP reductase (FNR) module"/>
    <property type="match status" value="1"/>
</dbReference>
<sequence>MLSEKSAELVEATLPAVGAAIGEISELFYQRMFAEHPILLRIMFNRGNQANGTQAQALAGSVAAFASGLLAGQRPDAMLRRIAHKHVSVGVTSGQYAVVHKHLLGAVAEVLDVSDEVAAAWSEVYWLMADTLIGLERFLPRGQQDHRVIARFQETDDVVTFVVRPVDGPVPASRPGQYVSVQVPLPDGARQIRQYSLSGRTDDALQFSVKRDGEVSNHLHDHAPVGSTLRLSQPLGDVTLQPGDGPVLLASAGIGCTPMIAMLAELAATGSPRRTIAVHGDHDQLSHPFRAGLAQLVAKLENAQAHVFYEWPIGEWPAERTGFVDLRGIDVPADTTAYLCGPVPFLRAVRSQLLAAGVTDIHYEVFGPDVVSAG</sequence>
<dbReference type="InterPro" id="IPR012292">
    <property type="entry name" value="Globin/Proto"/>
</dbReference>
<dbReference type="PROSITE" id="PS51384">
    <property type="entry name" value="FAD_FR"/>
    <property type="match status" value="1"/>
</dbReference>